<evidence type="ECO:0000256" key="4">
    <source>
        <dbReference type="SAM" id="MobiDB-lite"/>
    </source>
</evidence>
<evidence type="ECO:0000256" key="1">
    <source>
        <dbReference type="ARBA" id="ARBA00022630"/>
    </source>
</evidence>
<dbReference type="RefSeq" id="WP_158042113.1">
    <property type="nucleotide sequence ID" value="NZ_JACCFV010000001.1"/>
</dbReference>
<name>A0A7J5BM77_9MICO</name>
<accession>A0A7J5BM77</accession>
<dbReference type="PRINTS" id="PR00469">
    <property type="entry name" value="PNDRDTASEII"/>
</dbReference>
<evidence type="ECO:0000256" key="3">
    <source>
        <dbReference type="ARBA" id="ARBA00048132"/>
    </source>
</evidence>
<evidence type="ECO:0000256" key="2">
    <source>
        <dbReference type="ARBA" id="ARBA00023002"/>
    </source>
</evidence>
<evidence type="ECO:0000259" key="5">
    <source>
        <dbReference type="Pfam" id="PF07992"/>
    </source>
</evidence>
<dbReference type="Pfam" id="PF07992">
    <property type="entry name" value="Pyr_redox_2"/>
    <property type="match status" value="1"/>
</dbReference>
<dbReference type="PANTHER" id="PTHR48105">
    <property type="entry name" value="THIOREDOXIN REDUCTASE 1-RELATED-RELATED"/>
    <property type="match status" value="1"/>
</dbReference>
<dbReference type="EMBL" id="WBJZ01000033">
    <property type="protein sequence ID" value="KAB1652233.1"/>
    <property type="molecule type" value="Genomic_DNA"/>
</dbReference>
<keyword evidence="2" id="KW-0560">Oxidoreductase</keyword>
<feature type="domain" description="FAD/NAD(P)-binding" evidence="5">
    <location>
        <begin position="17"/>
        <end position="339"/>
    </location>
</feature>
<protein>
    <submittedName>
        <fullName evidence="6">NAD(P)/FAD-dependent oxidoreductase</fullName>
    </submittedName>
</protein>
<dbReference type="InterPro" id="IPR050097">
    <property type="entry name" value="Ferredoxin-NADP_redctase_2"/>
</dbReference>
<dbReference type="PRINTS" id="PR00368">
    <property type="entry name" value="FADPNR"/>
</dbReference>
<feature type="compositionally biased region" description="Low complexity" evidence="4">
    <location>
        <begin position="113"/>
        <end position="131"/>
    </location>
</feature>
<evidence type="ECO:0000313" key="7">
    <source>
        <dbReference type="Proteomes" id="UP000467240"/>
    </source>
</evidence>
<feature type="compositionally biased region" description="Basic and acidic residues" evidence="4">
    <location>
        <begin position="101"/>
        <end position="112"/>
    </location>
</feature>
<proteinExistence type="predicted"/>
<dbReference type="OrthoDB" id="9786503at2"/>
<dbReference type="InterPro" id="IPR036188">
    <property type="entry name" value="FAD/NAD-bd_sf"/>
</dbReference>
<evidence type="ECO:0000313" key="6">
    <source>
        <dbReference type="EMBL" id="KAB1652233.1"/>
    </source>
</evidence>
<comment type="catalytic activity">
    <reaction evidence="3">
        <text>[thioredoxin]-dithiol + NADP(+) = [thioredoxin]-disulfide + NADPH + H(+)</text>
        <dbReference type="Rhea" id="RHEA:20345"/>
        <dbReference type="Rhea" id="RHEA-COMP:10698"/>
        <dbReference type="Rhea" id="RHEA-COMP:10700"/>
        <dbReference type="ChEBI" id="CHEBI:15378"/>
        <dbReference type="ChEBI" id="CHEBI:29950"/>
        <dbReference type="ChEBI" id="CHEBI:50058"/>
        <dbReference type="ChEBI" id="CHEBI:57783"/>
        <dbReference type="ChEBI" id="CHEBI:58349"/>
        <dbReference type="EC" id="1.8.1.9"/>
    </reaction>
</comment>
<dbReference type="SUPFAM" id="SSF51905">
    <property type="entry name" value="FAD/NAD(P)-binding domain"/>
    <property type="match status" value="1"/>
</dbReference>
<reference evidence="6 7" key="1">
    <citation type="submission" date="2019-09" db="EMBL/GenBank/DDBJ databases">
        <title>Phylogeny of genus Pseudoclavibacter and closely related genus.</title>
        <authorList>
            <person name="Li Y."/>
        </authorList>
    </citation>
    <scope>NUCLEOTIDE SEQUENCE [LARGE SCALE GENOMIC DNA]</scope>
    <source>
        <strain evidence="6 7">DSM 23821</strain>
    </source>
</reference>
<keyword evidence="1" id="KW-0285">Flavoprotein</keyword>
<dbReference type="GO" id="GO:0004791">
    <property type="term" value="F:thioredoxin-disulfide reductase (NADPH) activity"/>
    <property type="evidence" value="ECO:0007669"/>
    <property type="project" value="UniProtKB-EC"/>
</dbReference>
<dbReference type="Gene3D" id="3.50.50.60">
    <property type="entry name" value="FAD/NAD(P)-binding domain"/>
    <property type="match status" value="3"/>
</dbReference>
<comment type="caution">
    <text evidence="6">The sequence shown here is derived from an EMBL/GenBank/DDBJ whole genome shotgun (WGS) entry which is preliminary data.</text>
</comment>
<organism evidence="6 7">
    <name type="scientific">Pseudoclavibacter chungangensis</name>
    <dbReference type="NCBI Taxonomy" id="587635"/>
    <lineage>
        <taxon>Bacteria</taxon>
        <taxon>Bacillati</taxon>
        <taxon>Actinomycetota</taxon>
        <taxon>Actinomycetes</taxon>
        <taxon>Micrococcales</taxon>
        <taxon>Microbacteriaceae</taxon>
        <taxon>Pseudoclavibacter</taxon>
    </lineage>
</organism>
<keyword evidence="7" id="KW-1185">Reference proteome</keyword>
<feature type="region of interest" description="Disordered" evidence="4">
    <location>
        <begin position="97"/>
        <end position="131"/>
    </location>
</feature>
<gene>
    <name evidence="6" type="ORF">F8O01_17075</name>
</gene>
<dbReference type="Proteomes" id="UP000467240">
    <property type="component" value="Unassembled WGS sequence"/>
</dbReference>
<dbReference type="AlphaFoldDB" id="A0A7J5BM77"/>
<sequence>MAAGAADGADAGLGTEYDVVVVGGGPAGLQAALLLARFEWRVLVLDANRPRHSATLEAHGFLTRDNVAPSELRRLGREDVTAYENAEFQFARVTSITPAGRDGDGAEGRSGDAGRSGASGAVGRSGAESGASDAVSDVPFGAWSTDGFVVEAAGVRGSPARRVRTRAVVLATGIAERLPELPNLRAFYGTTIHSCVACDGWNARGRRIAAFGGPTARRLAARAATLTRFTDDLTVFATERQVDEVVAGRLRDRGITVDRRLVEDVVGDRSGLTGVQLEGGDVVPFERAFVEPTFESGLGFAAGLDLERTPEGFVRIDADGRTSVPGVYAVGELTAPGPKMLIIVAGEGAKAAIAVNLDLLGIPEVPSHAVTDAVLRS</sequence>
<dbReference type="InterPro" id="IPR023753">
    <property type="entry name" value="FAD/NAD-binding_dom"/>
</dbReference>